<protein>
    <recommendedName>
        <fullName evidence="3">DUF559 domain-containing protein</fullName>
    </recommendedName>
</protein>
<sequence length="308" mass="35051">MTAEHLPADDEQWWLQLIEQQCGVVHRRDIPPEYVRHAVREVRARRWRRIRRDVFVLHNGPLTEDQRRWAALKAAPPGSALSGLTAASIDGLKGFIDETVHITMPCGSRRLNIDGVTEHFSRFLSSSDVHPLRSPTRTRLPRSLLDAASWADTERFARAVILAGVQQAIVSPSQLRDALPSRGPCLRHELITETIDDAEGGIASVPEQEFAGIVRRIGAPEPTRQHVLRHRDGRYYLDADWEAYELSVEVDGRGHMVHTQWEQDLERANEIIINNRRLLRFTSYSVRHRPEIVGATLLRALMSRGWSG</sequence>
<dbReference type="RefSeq" id="WP_163818934.1">
    <property type="nucleotide sequence ID" value="NZ_JAAGOB010000006.1"/>
</dbReference>
<reference evidence="1 2" key="1">
    <citation type="submission" date="2020-02" db="EMBL/GenBank/DDBJ databases">
        <authorList>
            <person name="Li X.-J."/>
            <person name="Feng X.-M."/>
        </authorList>
    </citation>
    <scope>NUCLEOTIDE SEQUENCE [LARGE SCALE GENOMIC DNA]</scope>
    <source>
        <strain evidence="1 2">CGMCC 4.7225</strain>
    </source>
</reference>
<dbReference type="EMBL" id="JAAGOB010000006">
    <property type="protein sequence ID" value="NED96146.1"/>
    <property type="molecule type" value="Genomic_DNA"/>
</dbReference>
<dbReference type="AlphaFoldDB" id="A0A6N9YM85"/>
<proteinExistence type="predicted"/>
<accession>A0A6N9YM85</accession>
<evidence type="ECO:0000313" key="2">
    <source>
        <dbReference type="Proteomes" id="UP000469185"/>
    </source>
</evidence>
<keyword evidence="2" id="KW-1185">Reference proteome</keyword>
<comment type="caution">
    <text evidence="1">The sequence shown here is derived from an EMBL/GenBank/DDBJ whole genome shotgun (WGS) entry which is preliminary data.</text>
</comment>
<organism evidence="1 2">
    <name type="scientific">Phytoactinopolyspora alkaliphila</name>
    <dbReference type="NCBI Taxonomy" id="1783498"/>
    <lineage>
        <taxon>Bacteria</taxon>
        <taxon>Bacillati</taxon>
        <taxon>Actinomycetota</taxon>
        <taxon>Actinomycetes</taxon>
        <taxon>Jiangellales</taxon>
        <taxon>Jiangellaceae</taxon>
        <taxon>Phytoactinopolyspora</taxon>
    </lineage>
</organism>
<gene>
    <name evidence="1" type="ORF">G1H11_12585</name>
</gene>
<evidence type="ECO:0008006" key="3">
    <source>
        <dbReference type="Google" id="ProtNLM"/>
    </source>
</evidence>
<dbReference type="Proteomes" id="UP000469185">
    <property type="component" value="Unassembled WGS sequence"/>
</dbReference>
<evidence type="ECO:0000313" key="1">
    <source>
        <dbReference type="EMBL" id="NED96146.1"/>
    </source>
</evidence>
<name>A0A6N9YM85_9ACTN</name>